<dbReference type="SUPFAM" id="SSF56601">
    <property type="entry name" value="beta-lactamase/transpeptidase-like"/>
    <property type="match status" value="1"/>
</dbReference>
<dbReference type="EMBL" id="FNCJ01000019">
    <property type="protein sequence ID" value="SDI24903.1"/>
    <property type="molecule type" value="Genomic_DNA"/>
</dbReference>
<sequence>MPHSTTRRNLILGLPFLLGMGAACPVFASDSPLADIERRHGGRLGVFAIDTGSGRTLSYRADERFLMCSTFKGLLAAQILARVDTGKENLARLVRYTAKDLIFTSPVTKANVSQGVMSVGALCQAIVEVSDNTAAILLMKSAGGPAGLTQFVRDLGDTVTRSDRYEPESNQYNGVRDTTSPRAIVKLANRILLGDVLSPLSRTQLESWMIAAKPGLNRIRAALPADWLAADRPGTSVEEETNDYALVRPPGRAPLLVATYYDAPGVSMDSREAVLREAGTAFVKWARTTT</sequence>
<evidence type="ECO:0000256" key="1">
    <source>
        <dbReference type="ARBA" id="ARBA00001526"/>
    </source>
</evidence>
<comment type="catalytic activity">
    <reaction evidence="1 6">
        <text>a beta-lactam + H2O = a substituted beta-amino acid</text>
        <dbReference type="Rhea" id="RHEA:20401"/>
        <dbReference type="ChEBI" id="CHEBI:15377"/>
        <dbReference type="ChEBI" id="CHEBI:35627"/>
        <dbReference type="ChEBI" id="CHEBI:140347"/>
        <dbReference type="EC" id="3.5.2.6"/>
    </reaction>
</comment>
<dbReference type="InterPro" id="IPR045155">
    <property type="entry name" value="Beta-lactam_cat"/>
</dbReference>
<dbReference type="AlphaFoldDB" id="A0A1G8J1H6"/>
<evidence type="ECO:0000313" key="10">
    <source>
        <dbReference type="Proteomes" id="UP000199706"/>
    </source>
</evidence>
<dbReference type="InterPro" id="IPR012338">
    <property type="entry name" value="Beta-lactam/transpept-like"/>
</dbReference>
<feature type="chain" id="PRO_5011557695" description="Beta-lactamase" evidence="7">
    <location>
        <begin position="29"/>
        <end position="290"/>
    </location>
</feature>
<evidence type="ECO:0000313" key="9">
    <source>
        <dbReference type="EMBL" id="SDI24903.1"/>
    </source>
</evidence>
<keyword evidence="7" id="KW-0732">Signal</keyword>
<evidence type="ECO:0000256" key="7">
    <source>
        <dbReference type="SAM" id="SignalP"/>
    </source>
</evidence>
<evidence type="ECO:0000256" key="3">
    <source>
        <dbReference type="ARBA" id="ARBA00012865"/>
    </source>
</evidence>
<dbReference type="GO" id="GO:0030655">
    <property type="term" value="P:beta-lactam antibiotic catabolic process"/>
    <property type="evidence" value="ECO:0007669"/>
    <property type="project" value="InterPro"/>
</dbReference>
<dbReference type="OrthoDB" id="9784149at2"/>
<evidence type="ECO:0000259" key="8">
    <source>
        <dbReference type="Pfam" id="PF13354"/>
    </source>
</evidence>
<dbReference type="Proteomes" id="UP000199706">
    <property type="component" value="Unassembled WGS sequence"/>
</dbReference>
<dbReference type="NCBIfam" id="NF033103">
    <property type="entry name" value="bla_class_A"/>
    <property type="match status" value="1"/>
</dbReference>
<evidence type="ECO:0000256" key="2">
    <source>
        <dbReference type="ARBA" id="ARBA00009009"/>
    </source>
</evidence>
<name>A0A1G8J1H6_9BURK</name>
<feature type="signal peptide" evidence="7">
    <location>
        <begin position="1"/>
        <end position="28"/>
    </location>
</feature>
<organism evidence="9 10">
    <name type="scientific">Paraburkholderia phenazinium</name>
    <dbReference type="NCBI Taxonomy" id="60549"/>
    <lineage>
        <taxon>Bacteria</taxon>
        <taxon>Pseudomonadati</taxon>
        <taxon>Pseudomonadota</taxon>
        <taxon>Betaproteobacteria</taxon>
        <taxon>Burkholderiales</taxon>
        <taxon>Burkholderiaceae</taxon>
        <taxon>Paraburkholderia</taxon>
    </lineage>
</organism>
<dbReference type="EC" id="3.5.2.6" evidence="3 6"/>
<accession>A0A1G8J1H6</accession>
<proteinExistence type="inferred from homology"/>
<dbReference type="PROSITE" id="PS00146">
    <property type="entry name" value="BETA_LACTAMASE_A"/>
    <property type="match status" value="1"/>
</dbReference>
<keyword evidence="4 6" id="KW-0378">Hydrolase</keyword>
<dbReference type="RefSeq" id="WP_090691475.1">
    <property type="nucleotide sequence ID" value="NZ_CADERL010000008.1"/>
</dbReference>
<evidence type="ECO:0000256" key="6">
    <source>
        <dbReference type="RuleBase" id="RU361140"/>
    </source>
</evidence>
<dbReference type="GO" id="GO:0008800">
    <property type="term" value="F:beta-lactamase activity"/>
    <property type="evidence" value="ECO:0007669"/>
    <property type="project" value="UniProtKB-UniRule"/>
</dbReference>
<gene>
    <name evidence="9" type="ORF">SAMN05216466_11998</name>
</gene>
<dbReference type="PRINTS" id="PR00118">
    <property type="entry name" value="BLACTAMASEA"/>
</dbReference>
<evidence type="ECO:0000256" key="5">
    <source>
        <dbReference type="ARBA" id="ARBA00023251"/>
    </source>
</evidence>
<dbReference type="InterPro" id="IPR000871">
    <property type="entry name" value="Beta-lactam_class-A"/>
</dbReference>
<dbReference type="Gene3D" id="3.40.710.10">
    <property type="entry name" value="DD-peptidase/beta-lactamase superfamily"/>
    <property type="match status" value="1"/>
</dbReference>
<dbReference type="GO" id="GO:0046677">
    <property type="term" value="P:response to antibiotic"/>
    <property type="evidence" value="ECO:0007669"/>
    <property type="project" value="UniProtKB-UniRule"/>
</dbReference>
<dbReference type="PANTHER" id="PTHR35333:SF3">
    <property type="entry name" value="BETA-LACTAMASE-TYPE TRANSPEPTIDASE FOLD CONTAINING PROTEIN"/>
    <property type="match status" value="1"/>
</dbReference>
<feature type="domain" description="Beta-lactamase class A catalytic" evidence="8">
    <location>
        <begin position="45"/>
        <end position="259"/>
    </location>
</feature>
<protein>
    <recommendedName>
        <fullName evidence="3 6">Beta-lactamase</fullName>
        <ecNumber evidence="3 6">3.5.2.6</ecNumber>
    </recommendedName>
</protein>
<dbReference type="InterPro" id="IPR023650">
    <property type="entry name" value="Beta-lactam_class-A_AS"/>
</dbReference>
<comment type="similarity">
    <text evidence="2 6">Belongs to the class-A beta-lactamase family.</text>
</comment>
<keyword evidence="5 6" id="KW-0046">Antibiotic resistance</keyword>
<dbReference type="PROSITE" id="PS51257">
    <property type="entry name" value="PROKAR_LIPOPROTEIN"/>
    <property type="match status" value="1"/>
</dbReference>
<evidence type="ECO:0000256" key="4">
    <source>
        <dbReference type="ARBA" id="ARBA00022801"/>
    </source>
</evidence>
<dbReference type="Pfam" id="PF13354">
    <property type="entry name" value="Beta-lactamase2"/>
    <property type="match status" value="1"/>
</dbReference>
<reference evidence="9 10" key="1">
    <citation type="submission" date="2016-10" db="EMBL/GenBank/DDBJ databases">
        <authorList>
            <person name="de Groot N.N."/>
        </authorList>
    </citation>
    <scope>NUCLEOTIDE SEQUENCE [LARGE SCALE GENOMIC DNA]</scope>
    <source>
        <strain evidence="9 10">LMG 2247</strain>
    </source>
</reference>
<dbReference type="PANTHER" id="PTHR35333">
    <property type="entry name" value="BETA-LACTAMASE"/>
    <property type="match status" value="1"/>
</dbReference>